<dbReference type="SUPFAM" id="SSF46689">
    <property type="entry name" value="Homeodomain-like"/>
    <property type="match status" value="1"/>
</dbReference>
<dbReference type="GO" id="GO:0005829">
    <property type="term" value="C:cytosol"/>
    <property type="evidence" value="ECO:0007669"/>
    <property type="project" value="TreeGrafter"/>
</dbReference>
<comment type="caution">
    <text evidence="5">The sequence shown here is derived from an EMBL/GenBank/DDBJ whole genome shotgun (WGS) entry which is preliminary data.</text>
</comment>
<dbReference type="PROSITE" id="PS01124">
    <property type="entry name" value="HTH_ARAC_FAMILY_2"/>
    <property type="match status" value="1"/>
</dbReference>
<evidence type="ECO:0000313" key="5">
    <source>
        <dbReference type="EMBL" id="PTU31506.1"/>
    </source>
</evidence>
<dbReference type="RefSeq" id="WP_107940050.1">
    <property type="nucleotide sequence ID" value="NZ_QANS01000003.1"/>
</dbReference>
<dbReference type="Proteomes" id="UP000244248">
    <property type="component" value="Unassembled WGS sequence"/>
</dbReference>
<keyword evidence="3" id="KW-0804">Transcription</keyword>
<evidence type="ECO:0000256" key="2">
    <source>
        <dbReference type="ARBA" id="ARBA00023125"/>
    </source>
</evidence>
<keyword evidence="1" id="KW-0805">Transcription regulation</keyword>
<evidence type="ECO:0000256" key="1">
    <source>
        <dbReference type="ARBA" id="ARBA00023015"/>
    </source>
</evidence>
<name>A0A2T5MG23_9GAMM</name>
<gene>
    <name evidence="5" type="ORF">CJD38_09240</name>
</gene>
<evidence type="ECO:0000256" key="3">
    <source>
        <dbReference type="ARBA" id="ARBA00023163"/>
    </source>
</evidence>
<dbReference type="Pfam" id="PF12833">
    <property type="entry name" value="HTH_18"/>
    <property type="match status" value="1"/>
</dbReference>
<dbReference type="PRINTS" id="PR00032">
    <property type="entry name" value="HTHARAC"/>
</dbReference>
<keyword evidence="2" id="KW-0238">DNA-binding</keyword>
<keyword evidence="6" id="KW-1185">Reference proteome</keyword>
<dbReference type="GO" id="GO:0000976">
    <property type="term" value="F:transcription cis-regulatory region binding"/>
    <property type="evidence" value="ECO:0007669"/>
    <property type="project" value="TreeGrafter"/>
</dbReference>
<dbReference type="OrthoDB" id="5582699at2"/>
<dbReference type="InterPro" id="IPR020449">
    <property type="entry name" value="Tscrpt_reg_AraC-type_HTH"/>
</dbReference>
<dbReference type="PANTHER" id="PTHR47894">
    <property type="entry name" value="HTH-TYPE TRANSCRIPTIONAL REGULATOR GADX"/>
    <property type="match status" value="1"/>
</dbReference>
<dbReference type="GO" id="GO:0003700">
    <property type="term" value="F:DNA-binding transcription factor activity"/>
    <property type="evidence" value="ECO:0007669"/>
    <property type="project" value="InterPro"/>
</dbReference>
<proteinExistence type="predicted"/>
<dbReference type="Pfam" id="PF12625">
    <property type="entry name" value="Arabinose_bd"/>
    <property type="match status" value="1"/>
</dbReference>
<dbReference type="PANTHER" id="PTHR47894:SF1">
    <property type="entry name" value="HTH-TYPE TRANSCRIPTIONAL REGULATOR VQSM"/>
    <property type="match status" value="1"/>
</dbReference>
<organism evidence="5 6">
    <name type="scientific">Stenotrophobium rhamnosiphilum</name>
    <dbReference type="NCBI Taxonomy" id="2029166"/>
    <lineage>
        <taxon>Bacteria</taxon>
        <taxon>Pseudomonadati</taxon>
        <taxon>Pseudomonadota</taxon>
        <taxon>Gammaproteobacteria</taxon>
        <taxon>Nevskiales</taxon>
        <taxon>Nevskiaceae</taxon>
        <taxon>Stenotrophobium</taxon>
    </lineage>
</organism>
<reference evidence="5 6" key="1">
    <citation type="submission" date="2018-04" db="EMBL/GenBank/DDBJ databases">
        <title>Novel species isolated from glacier.</title>
        <authorList>
            <person name="Liu Q."/>
            <person name="Xin Y.-H."/>
        </authorList>
    </citation>
    <scope>NUCLEOTIDE SEQUENCE [LARGE SCALE GENOMIC DNA]</scope>
    <source>
        <strain evidence="5 6">GT1R17</strain>
    </source>
</reference>
<evidence type="ECO:0000313" key="6">
    <source>
        <dbReference type="Proteomes" id="UP000244248"/>
    </source>
</evidence>
<feature type="domain" description="HTH araC/xylS-type" evidence="4">
    <location>
        <begin position="237"/>
        <end position="337"/>
    </location>
</feature>
<accession>A0A2T5MG23</accession>
<dbReference type="SMART" id="SM00342">
    <property type="entry name" value="HTH_ARAC"/>
    <property type="match status" value="1"/>
</dbReference>
<dbReference type="Gene3D" id="1.10.10.60">
    <property type="entry name" value="Homeodomain-like"/>
    <property type="match status" value="1"/>
</dbReference>
<protein>
    <submittedName>
        <fullName evidence="5">AraC family transcriptional regulator</fullName>
    </submittedName>
</protein>
<dbReference type="InterPro" id="IPR032687">
    <property type="entry name" value="AraC-type_N"/>
</dbReference>
<evidence type="ECO:0000259" key="4">
    <source>
        <dbReference type="PROSITE" id="PS01124"/>
    </source>
</evidence>
<dbReference type="InterPro" id="IPR018060">
    <property type="entry name" value="HTH_AraC"/>
</dbReference>
<dbReference type="InterPro" id="IPR009057">
    <property type="entry name" value="Homeodomain-like_sf"/>
</dbReference>
<dbReference type="AlphaFoldDB" id="A0A2T5MG23"/>
<sequence length="337" mass="36922">MADPRYDEAIFPTDLLLALAMIAPERGVQPENLCRGLGFSVEDLSKPSTRVSYRQANLMVQRALAAIPDPSLGLTLGARGTLGSMGLIGHAMAMCKTLGDAMGLGLEHLVLTGALGYRVDLRIAGPQVWLELEHNFPDPEIQAFITEEAFSSTLTYARALTGGVAQLTQVEFVHSERGNAEFAEQVFGVPVKFGAASNRFIFDAKLLALPVPTHHPLGLHQALELLETFSQQEKAKDDLCSAVERAAYKTLMQGITLEDVARELNMSGRTLRRRLAAGGMSFEALVENVRKTRALSLLTHSSVAVERIAIETGYSDVRNFRRAFKRWTGVSPSEYRH</sequence>
<dbReference type="EMBL" id="QANS01000003">
    <property type="protein sequence ID" value="PTU31506.1"/>
    <property type="molecule type" value="Genomic_DNA"/>
</dbReference>